<dbReference type="CDD" id="cd11586">
    <property type="entry name" value="VbhA_like"/>
    <property type="match status" value="1"/>
</dbReference>
<comment type="function">
    <text evidence="2">Antitoxin component of a type II toxin-antitoxin (TA) system.</text>
</comment>
<comment type="caution">
    <text evidence="4">The sequence shown here is derived from an EMBL/GenBank/DDBJ whole genome shotgun (WGS) entry which is preliminary data.</text>
</comment>
<name>A0ABV9YWE1_9PSEU</name>
<dbReference type="Proteomes" id="UP001595947">
    <property type="component" value="Unassembled WGS sequence"/>
</dbReference>
<keyword evidence="5" id="KW-1185">Reference proteome</keyword>
<organism evidence="4 5">
    <name type="scientific">Actinomycetospora atypica</name>
    <dbReference type="NCBI Taxonomy" id="1290095"/>
    <lineage>
        <taxon>Bacteria</taxon>
        <taxon>Bacillati</taxon>
        <taxon>Actinomycetota</taxon>
        <taxon>Actinomycetes</taxon>
        <taxon>Pseudonocardiales</taxon>
        <taxon>Pseudonocardiaceae</taxon>
        <taxon>Actinomycetospora</taxon>
    </lineage>
</organism>
<dbReference type="Gene3D" id="1.10.8.1050">
    <property type="entry name" value="Antitoxin VbhA-like"/>
    <property type="match status" value="1"/>
</dbReference>
<dbReference type="SUPFAM" id="SSF143120">
    <property type="entry name" value="YefM-like"/>
    <property type="match status" value="1"/>
</dbReference>
<dbReference type="InterPro" id="IPR033788">
    <property type="entry name" value="VbhA-like"/>
</dbReference>
<dbReference type="InterPro" id="IPR043038">
    <property type="entry name" value="VbhA_sf"/>
</dbReference>
<sequence>MERAEVLSVREFRAGLAETIRRVRDEGPVFIGSHRRAEVVLMSVEQYDELRGATPRRPVPRRIAVEEAVASVRAEGLEPSAEGLARLEAVAGGHMSPEEAVAQALEPYRRD</sequence>
<dbReference type="EMBL" id="JBHSIV010000059">
    <property type="protein sequence ID" value="MFC5066152.1"/>
    <property type="molecule type" value="Genomic_DNA"/>
</dbReference>
<proteinExistence type="inferred from homology"/>
<evidence type="ECO:0000313" key="4">
    <source>
        <dbReference type="EMBL" id="MFC5066152.1"/>
    </source>
</evidence>
<evidence type="ECO:0000256" key="2">
    <source>
        <dbReference type="RuleBase" id="RU362080"/>
    </source>
</evidence>
<dbReference type="InterPro" id="IPR006442">
    <property type="entry name" value="Antitoxin_Phd/YefM"/>
</dbReference>
<dbReference type="Gene3D" id="3.40.1620.10">
    <property type="entry name" value="YefM-like domain"/>
    <property type="match status" value="1"/>
</dbReference>
<accession>A0ABV9YWE1</accession>
<evidence type="ECO:0000313" key="5">
    <source>
        <dbReference type="Proteomes" id="UP001595947"/>
    </source>
</evidence>
<dbReference type="InterPro" id="IPR041535">
    <property type="entry name" value="VbhA"/>
</dbReference>
<protein>
    <recommendedName>
        <fullName evidence="2">Antitoxin</fullName>
    </recommendedName>
</protein>
<reference evidence="5" key="1">
    <citation type="journal article" date="2019" name="Int. J. Syst. Evol. Microbiol.">
        <title>The Global Catalogue of Microorganisms (GCM) 10K type strain sequencing project: providing services to taxonomists for standard genome sequencing and annotation.</title>
        <authorList>
            <consortium name="The Broad Institute Genomics Platform"/>
            <consortium name="The Broad Institute Genome Sequencing Center for Infectious Disease"/>
            <person name="Wu L."/>
            <person name="Ma J."/>
        </authorList>
    </citation>
    <scope>NUCLEOTIDE SEQUENCE [LARGE SCALE GENOMIC DNA]</scope>
    <source>
        <strain evidence="5">CGMCC 4.7093</strain>
    </source>
</reference>
<comment type="similarity">
    <text evidence="1 2">Belongs to the phD/YefM antitoxin family.</text>
</comment>
<dbReference type="Pfam" id="PF18495">
    <property type="entry name" value="VbhA"/>
    <property type="match status" value="1"/>
</dbReference>
<feature type="domain" description="Antitoxin VbhA" evidence="3">
    <location>
        <begin position="61"/>
        <end position="105"/>
    </location>
</feature>
<dbReference type="RefSeq" id="WP_378039467.1">
    <property type="nucleotide sequence ID" value="NZ_JBHSIV010000059.1"/>
</dbReference>
<evidence type="ECO:0000259" key="3">
    <source>
        <dbReference type="Pfam" id="PF18495"/>
    </source>
</evidence>
<gene>
    <name evidence="4" type="ORF">ACFPBZ_28365</name>
</gene>
<dbReference type="InterPro" id="IPR036165">
    <property type="entry name" value="YefM-like_sf"/>
</dbReference>
<evidence type="ECO:0000256" key="1">
    <source>
        <dbReference type="ARBA" id="ARBA00009981"/>
    </source>
</evidence>
<dbReference type="Pfam" id="PF02604">
    <property type="entry name" value="PhdYeFM_antitox"/>
    <property type="match status" value="1"/>
</dbReference>
<dbReference type="NCBIfam" id="TIGR01552">
    <property type="entry name" value="phd_fam"/>
    <property type="match status" value="1"/>
</dbReference>